<dbReference type="EMBL" id="MG962366">
    <property type="protein sequence ID" value="AVO25119.1"/>
    <property type="molecule type" value="Genomic_DNA"/>
</dbReference>
<protein>
    <submittedName>
        <fullName evidence="2">Uncharacterized protein</fullName>
    </submittedName>
</protein>
<evidence type="ECO:0000256" key="1">
    <source>
        <dbReference type="SAM" id="MobiDB-lite"/>
    </source>
</evidence>
<evidence type="ECO:0000313" key="3">
    <source>
        <dbReference type="Proteomes" id="UP000241290"/>
    </source>
</evidence>
<dbReference type="GeneID" id="64766447"/>
<name>A0A2P1JXP9_9CAUD</name>
<organism evidence="2 3">
    <name type="scientific">Rhodococcus phage Finch</name>
    <dbReference type="NCBI Taxonomy" id="2094144"/>
    <lineage>
        <taxon>Viruses</taxon>
        <taxon>Duplodnaviria</taxon>
        <taxon>Heunggongvirae</taxon>
        <taxon>Uroviricota</taxon>
        <taxon>Caudoviricetes</taxon>
        <taxon>Finchvirus</taxon>
        <taxon>Finchvirus finch</taxon>
    </lineage>
</organism>
<accession>A0A2P1JXP9</accession>
<reference evidence="3" key="1">
    <citation type="submission" date="2018-02" db="EMBL/GenBank/DDBJ databases">
        <authorList>
            <person name="Cohen D.B."/>
            <person name="Kent A.D."/>
        </authorList>
    </citation>
    <scope>NUCLEOTIDE SEQUENCE [LARGE SCALE GENOMIC DNA]</scope>
</reference>
<gene>
    <name evidence="2" type="primary">194</name>
    <name evidence="2" type="ORF">SEA_FINCH_194</name>
</gene>
<evidence type="ECO:0000313" key="2">
    <source>
        <dbReference type="EMBL" id="AVO25119.1"/>
    </source>
</evidence>
<feature type="compositionally biased region" description="Basic and acidic residues" evidence="1">
    <location>
        <begin position="1"/>
        <end position="16"/>
    </location>
</feature>
<dbReference type="KEGG" id="vg:64766447"/>
<dbReference type="RefSeq" id="YP_010059216.1">
    <property type="nucleotide sequence ID" value="NC_054724.1"/>
</dbReference>
<keyword evidence="3" id="KW-1185">Reference proteome</keyword>
<sequence length="102" mass="11264">MGAYEFDQRATGKDADEAFDNARQQAQYDHGHSGYTGTIAEKHNYVIIERKPVGESEAWSLAQKLMNDDDPRIADKWGPAGAVLVSEAAGVQDWLFFGWASS</sequence>
<dbReference type="Proteomes" id="UP000241290">
    <property type="component" value="Genome"/>
</dbReference>
<proteinExistence type="predicted"/>
<feature type="region of interest" description="Disordered" evidence="1">
    <location>
        <begin position="1"/>
        <end position="22"/>
    </location>
</feature>